<evidence type="ECO:0000256" key="2">
    <source>
        <dbReference type="ARBA" id="ARBA00007069"/>
    </source>
</evidence>
<evidence type="ECO:0000256" key="6">
    <source>
        <dbReference type="ARBA" id="ARBA00022989"/>
    </source>
</evidence>
<accession>A0ABS4AFZ4</accession>
<dbReference type="InterPro" id="IPR035906">
    <property type="entry name" value="MetI-like_sf"/>
</dbReference>
<comment type="caution">
    <text evidence="10">The sequence shown here is derived from an EMBL/GenBank/DDBJ whole genome shotgun (WGS) entry which is preliminary data.</text>
</comment>
<dbReference type="Proteomes" id="UP000681594">
    <property type="component" value="Unassembled WGS sequence"/>
</dbReference>
<evidence type="ECO:0000256" key="1">
    <source>
        <dbReference type="ARBA" id="ARBA00004651"/>
    </source>
</evidence>
<evidence type="ECO:0000256" key="3">
    <source>
        <dbReference type="ARBA" id="ARBA00022448"/>
    </source>
</evidence>
<gene>
    <name evidence="10" type="ORF">J8J14_14200</name>
</gene>
<keyword evidence="3 8" id="KW-0813">Transport</keyword>
<evidence type="ECO:0000259" key="9">
    <source>
        <dbReference type="PROSITE" id="PS50928"/>
    </source>
</evidence>
<comment type="similarity">
    <text evidence="2">Belongs to the binding-protein-dependent transport system permease family. CysTW subfamily.</text>
</comment>
<keyword evidence="6 8" id="KW-1133">Transmembrane helix</keyword>
<organism evidence="10 11">
    <name type="scientific">Pararoseomonas baculiformis</name>
    <dbReference type="NCBI Taxonomy" id="2820812"/>
    <lineage>
        <taxon>Bacteria</taxon>
        <taxon>Pseudomonadati</taxon>
        <taxon>Pseudomonadota</taxon>
        <taxon>Alphaproteobacteria</taxon>
        <taxon>Acetobacterales</taxon>
        <taxon>Acetobacteraceae</taxon>
        <taxon>Pararoseomonas</taxon>
    </lineage>
</organism>
<dbReference type="Gene3D" id="1.10.3720.10">
    <property type="entry name" value="MetI-like"/>
    <property type="match status" value="1"/>
</dbReference>
<evidence type="ECO:0000256" key="7">
    <source>
        <dbReference type="ARBA" id="ARBA00023136"/>
    </source>
</evidence>
<dbReference type="Pfam" id="PF00528">
    <property type="entry name" value="BPD_transp_1"/>
    <property type="match status" value="1"/>
</dbReference>
<feature type="domain" description="ABC transmembrane type-1" evidence="9">
    <location>
        <begin position="59"/>
        <end position="265"/>
    </location>
</feature>
<dbReference type="InterPro" id="IPR000515">
    <property type="entry name" value="MetI-like"/>
</dbReference>
<reference evidence="10 11" key="1">
    <citation type="submission" date="2021-03" db="EMBL/GenBank/DDBJ databases">
        <authorList>
            <person name="So Y."/>
        </authorList>
    </citation>
    <scope>NUCLEOTIDE SEQUENCE [LARGE SCALE GENOMIC DNA]</scope>
    <source>
        <strain evidence="10 11">SSH11</strain>
    </source>
</reference>
<keyword evidence="11" id="KW-1185">Reference proteome</keyword>
<sequence length="282" mass="29901">MAALVLPAGLLVSMLLVAPMLLLFRISLNLYSPTEMMVEATSAANYLRAVADPYYRQVLVTTLLVATGSTLLTLILAFPAAYWLARMQSRWKSFATVVVMFPLLVGNVVRAAGWLALLGNGGAINAALLGLGLIAAPLPLLYNTGSVVVGIVAVVLPYMILTLAAVIESIPRQAEEAASNLGARPLTVFRRVVLPLALPGVIAGCVLVFVLCMNTYASAVLLGGPQFKMMAPAVYDQFVRGNNWPFGAALAFILLGITLTLTVVGSAVLGRRYRRGKLEEAA</sequence>
<dbReference type="EMBL" id="JAGIZB010000012">
    <property type="protein sequence ID" value="MBP0445925.1"/>
    <property type="molecule type" value="Genomic_DNA"/>
</dbReference>
<evidence type="ECO:0000313" key="10">
    <source>
        <dbReference type="EMBL" id="MBP0445925.1"/>
    </source>
</evidence>
<dbReference type="PROSITE" id="PS50928">
    <property type="entry name" value="ABC_TM1"/>
    <property type="match status" value="1"/>
</dbReference>
<evidence type="ECO:0000256" key="5">
    <source>
        <dbReference type="ARBA" id="ARBA00022692"/>
    </source>
</evidence>
<feature type="transmembrane region" description="Helical" evidence="8">
    <location>
        <begin position="192"/>
        <end position="224"/>
    </location>
</feature>
<protein>
    <submittedName>
        <fullName evidence="10">ABC transporter permease</fullName>
    </submittedName>
</protein>
<evidence type="ECO:0000313" key="11">
    <source>
        <dbReference type="Proteomes" id="UP000681594"/>
    </source>
</evidence>
<feature type="transmembrane region" description="Helical" evidence="8">
    <location>
        <begin position="124"/>
        <end position="142"/>
    </location>
</feature>
<proteinExistence type="inferred from homology"/>
<feature type="transmembrane region" description="Helical" evidence="8">
    <location>
        <begin position="148"/>
        <end position="171"/>
    </location>
</feature>
<dbReference type="CDD" id="cd06261">
    <property type="entry name" value="TM_PBP2"/>
    <property type="match status" value="1"/>
</dbReference>
<dbReference type="SUPFAM" id="SSF161098">
    <property type="entry name" value="MetI-like"/>
    <property type="match status" value="1"/>
</dbReference>
<feature type="transmembrane region" description="Helical" evidence="8">
    <location>
        <begin position="244"/>
        <end position="269"/>
    </location>
</feature>
<dbReference type="PANTHER" id="PTHR42929">
    <property type="entry name" value="INNER MEMBRANE ABC TRANSPORTER PERMEASE PROTEIN YDCU-RELATED-RELATED"/>
    <property type="match status" value="1"/>
</dbReference>
<name>A0ABS4AFZ4_9PROT</name>
<comment type="subcellular location">
    <subcellularLocation>
        <location evidence="1 8">Cell membrane</location>
        <topology evidence="1 8">Multi-pass membrane protein</topology>
    </subcellularLocation>
</comment>
<keyword evidence="7 8" id="KW-0472">Membrane</keyword>
<keyword evidence="4" id="KW-1003">Cell membrane</keyword>
<feature type="transmembrane region" description="Helical" evidence="8">
    <location>
        <begin position="6"/>
        <end position="28"/>
    </location>
</feature>
<dbReference type="PANTHER" id="PTHR42929:SF5">
    <property type="entry name" value="ABC TRANSPORTER PERMEASE PROTEIN"/>
    <property type="match status" value="1"/>
</dbReference>
<dbReference type="RefSeq" id="WP_209380184.1">
    <property type="nucleotide sequence ID" value="NZ_JAGIZB010000012.1"/>
</dbReference>
<evidence type="ECO:0000256" key="8">
    <source>
        <dbReference type="RuleBase" id="RU363032"/>
    </source>
</evidence>
<keyword evidence="5 8" id="KW-0812">Transmembrane</keyword>
<evidence type="ECO:0000256" key="4">
    <source>
        <dbReference type="ARBA" id="ARBA00022475"/>
    </source>
</evidence>
<feature type="transmembrane region" description="Helical" evidence="8">
    <location>
        <begin position="58"/>
        <end position="82"/>
    </location>
</feature>